<dbReference type="InterPro" id="IPR003583">
    <property type="entry name" value="Hlx-hairpin-Hlx_DNA-bd_motif"/>
</dbReference>
<evidence type="ECO:0000313" key="3">
    <source>
        <dbReference type="EMBL" id="HIU56988.1"/>
    </source>
</evidence>
<dbReference type="Gene3D" id="1.10.150.320">
    <property type="entry name" value="Photosystem II 12 kDa extrinsic protein"/>
    <property type="match status" value="1"/>
</dbReference>
<evidence type="ECO:0000313" key="4">
    <source>
        <dbReference type="Proteomes" id="UP000824109"/>
    </source>
</evidence>
<dbReference type="EMBL" id="DVNB01000045">
    <property type="protein sequence ID" value="HIU56988.1"/>
    <property type="molecule type" value="Genomic_DNA"/>
</dbReference>
<dbReference type="GO" id="GO:0006281">
    <property type="term" value="P:DNA repair"/>
    <property type="evidence" value="ECO:0007669"/>
    <property type="project" value="InterPro"/>
</dbReference>
<dbReference type="NCBIfam" id="TIGR00426">
    <property type="entry name" value="competence protein ComEA helix-hairpin-helix repeat region"/>
    <property type="match status" value="1"/>
</dbReference>
<comment type="caution">
    <text evidence="3">The sequence shown here is derived from an EMBL/GenBank/DDBJ whole genome shotgun (WGS) entry which is preliminary data.</text>
</comment>
<dbReference type="InterPro" id="IPR010994">
    <property type="entry name" value="RuvA_2-like"/>
</dbReference>
<sequence length="150" mass="15685">MKIKLKGKAKAAVVIIVAAAAFGLGMLFERVHTERFVIETISADGTNDTAAVETAVSETAVPESAEESSEPAPTAAGSAAPAVISDGKININTADAELLDKLEGIGPSIAQRIVDYRTENGNFESIEELTLVSGIGEKKLDAIRDKICVE</sequence>
<dbReference type="Pfam" id="PF12836">
    <property type="entry name" value="HHH_3"/>
    <property type="match status" value="1"/>
</dbReference>
<feature type="domain" description="Helix-hairpin-helix DNA-binding motif class 1" evidence="2">
    <location>
        <begin position="97"/>
        <end position="116"/>
    </location>
</feature>
<name>A0A9D1MBD8_9FIRM</name>
<gene>
    <name evidence="3" type="ORF">IAA61_04135</name>
</gene>
<reference evidence="3" key="1">
    <citation type="submission" date="2020-10" db="EMBL/GenBank/DDBJ databases">
        <authorList>
            <person name="Gilroy R."/>
        </authorList>
    </citation>
    <scope>NUCLEOTIDE SEQUENCE</scope>
    <source>
        <strain evidence="3">USAMLcec3-3695</strain>
    </source>
</reference>
<evidence type="ECO:0000259" key="2">
    <source>
        <dbReference type="SMART" id="SM00278"/>
    </source>
</evidence>
<dbReference type="SMART" id="SM00278">
    <property type="entry name" value="HhH1"/>
    <property type="match status" value="2"/>
</dbReference>
<organism evidence="3 4">
    <name type="scientific">Candidatus Ornithomonoglobus merdipullorum</name>
    <dbReference type="NCBI Taxonomy" id="2840895"/>
    <lineage>
        <taxon>Bacteria</taxon>
        <taxon>Bacillati</taxon>
        <taxon>Bacillota</taxon>
        <taxon>Clostridia</taxon>
        <taxon>Candidatus Ornithomonoglobus</taxon>
    </lineage>
</organism>
<protein>
    <submittedName>
        <fullName evidence="3">Helix-hairpin-helix domain-containing protein</fullName>
    </submittedName>
</protein>
<dbReference type="PANTHER" id="PTHR21180:SF32">
    <property type="entry name" value="ENDONUCLEASE_EXONUCLEASE_PHOSPHATASE FAMILY DOMAIN-CONTAINING PROTEIN 1"/>
    <property type="match status" value="1"/>
</dbReference>
<dbReference type="InterPro" id="IPR051675">
    <property type="entry name" value="Endo/Exo/Phosphatase_dom_1"/>
</dbReference>
<dbReference type="PANTHER" id="PTHR21180">
    <property type="entry name" value="ENDONUCLEASE/EXONUCLEASE/PHOSPHATASE FAMILY DOMAIN-CONTAINING PROTEIN 1"/>
    <property type="match status" value="1"/>
</dbReference>
<dbReference type="GO" id="GO:0003677">
    <property type="term" value="F:DNA binding"/>
    <property type="evidence" value="ECO:0007669"/>
    <property type="project" value="InterPro"/>
</dbReference>
<evidence type="ECO:0000256" key="1">
    <source>
        <dbReference type="SAM" id="MobiDB-lite"/>
    </source>
</evidence>
<feature type="region of interest" description="Disordered" evidence="1">
    <location>
        <begin position="58"/>
        <end position="80"/>
    </location>
</feature>
<accession>A0A9D1MBD8</accession>
<dbReference type="AlphaFoldDB" id="A0A9D1MBD8"/>
<dbReference type="Proteomes" id="UP000824109">
    <property type="component" value="Unassembled WGS sequence"/>
</dbReference>
<feature type="domain" description="Helix-hairpin-helix DNA-binding motif class 1" evidence="2">
    <location>
        <begin position="127"/>
        <end position="146"/>
    </location>
</feature>
<reference evidence="3" key="2">
    <citation type="journal article" date="2021" name="PeerJ">
        <title>Extensive microbial diversity within the chicken gut microbiome revealed by metagenomics and culture.</title>
        <authorList>
            <person name="Gilroy R."/>
            <person name="Ravi A."/>
            <person name="Getino M."/>
            <person name="Pursley I."/>
            <person name="Horton D.L."/>
            <person name="Alikhan N.F."/>
            <person name="Baker D."/>
            <person name="Gharbi K."/>
            <person name="Hall N."/>
            <person name="Watson M."/>
            <person name="Adriaenssens E.M."/>
            <person name="Foster-Nyarko E."/>
            <person name="Jarju S."/>
            <person name="Secka A."/>
            <person name="Antonio M."/>
            <person name="Oren A."/>
            <person name="Chaudhuri R.R."/>
            <person name="La Ragione R."/>
            <person name="Hildebrand F."/>
            <person name="Pallen M.J."/>
        </authorList>
    </citation>
    <scope>NUCLEOTIDE SEQUENCE</scope>
    <source>
        <strain evidence="3">USAMLcec3-3695</strain>
    </source>
</reference>
<dbReference type="SUPFAM" id="SSF47781">
    <property type="entry name" value="RuvA domain 2-like"/>
    <property type="match status" value="1"/>
</dbReference>
<feature type="compositionally biased region" description="Low complexity" evidence="1">
    <location>
        <begin position="70"/>
        <end position="80"/>
    </location>
</feature>
<dbReference type="InterPro" id="IPR004509">
    <property type="entry name" value="Competence_ComEA_HhH"/>
</dbReference>
<proteinExistence type="predicted"/>